<keyword evidence="2" id="KW-0156">Chromatin regulator</keyword>
<evidence type="ECO:0000313" key="9">
    <source>
        <dbReference type="Proteomes" id="UP000306102"/>
    </source>
</evidence>
<dbReference type="GO" id="GO:0005634">
    <property type="term" value="C:nucleus"/>
    <property type="evidence" value="ECO:0007669"/>
    <property type="project" value="UniProtKB-SubCell"/>
</dbReference>
<dbReference type="Pfam" id="PF05712">
    <property type="entry name" value="MRG"/>
    <property type="match status" value="1"/>
</dbReference>
<dbReference type="GO" id="GO:0000123">
    <property type="term" value="C:histone acetyltransferase complex"/>
    <property type="evidence" value="ECO:0007669"/>
    <property type="project" value="TreeGrafter"/>
</dbReference>
<reference evidence="8 9" key="1">
    <citation type="journal article" date="2018" name="Proc. Natl. Acad. Sci. U.S.A.">
        <title>Draft genome sequence of Camellia sinensis var. sinensis provides insights into the evolution of the tea genome and tea quality.</title>
        <authorList>
            <person name="Wei C."/>
            <person name="Yang H."/>
            <person name="Wang S."/>
            <person name="Zhao J."/>
            <person name="Liu C."/>
            <person name="Gao L."/>
            <person name="Xia E."/>
            <person name="Lu Y."/>
            <person name="Tai Y."/>
            <person name="She G."/>
            <person name="Sun J."/>
            <person name="Cao H."/>
            <person name="Tong W."/>
            <person name="Gao Q."/>
            <person name="Li Y."/>
            <person name="Deng W."/>
            <person name="Jiang X."/>
            <person name="Wang W."/>
            <person name="Chen Q."/>
            <person name="Zhang S."/>
            <person name="Li H."/>
            <person name="Wu J."/>
            <person name="Wang P."/>
            <person name="Li P."/>
            <person name="Shi C."/>
            <person name="Zheng F."/>
            <person name="Jian J."/>
            <person name="Huang B."/>
            <person name="Shan D."/>
            <person name="Shi M."/>
            <person name="Fang C."/>
            <person name="Yue Y."/>
            <person name="Li F."/>
            <person name="Li D."/>
            <person name="Wei S."/>
            <person name="Han B."/>
            <person name="Jiang C."/>
            <person name="Yin Y."/>
            <person name="Xia T."/>
            <person name="Zhang Z."/>
            <person name="Bennetzen J.L."/>
            <person name="Zhao S."/>
            <person name="Wan X."/>
        </authorList>
    </citation>
    <scope>NUCLEOTIDE SEQUENCE [LARGE SCALE GENOMIC DNA]</scope>
    <source>
        <strain evidence="9">cv. Shuchazao</strain>
        <tissue evidence="8">Leaf</tissue>
    </source>
</reference>
<feature type="compositionally biased region" description="Basic and acidic residues" evidence="6">
    <location>
        <begin position="98"/>
        <end position="111"/>
    </location>
</feature>
<name>A0A4V3WJA1_CAMSN</name>
<evidence type="ECO:0000256" key="3">
    <source>
        <dbReference type="ARBA" id="ARBA00023015"/>
    </source>
</evidence>
<dbReference type="SUPFAM" id="SSF54160">
    <property type="entry name" value="Chromo domain-like"/>
    <property type="match status" value="1"/>
</dbReference>
<keyword evidence="3" id="KW-0805">Transcription regulation</keyword>
<evidence type="ECO:0000256" key="4">
    <source>
        <dbReference type="ARBA" id="ARBA00023163"/>
    </source>
</evidence>
<dbReference type="InterPro" id="IPR038217">
    <property type="entry name" value="MRG_C_sf"/>
</dbReference>
<comment type="caution">
    <text evidence="8">The sequence shown here is derived from an EMBL/GenBank/DDBJ whole genome shotgun (WGS) entry which is preliminary data.</text>
</comment>
<dbReference type="PANTHER" id="PTHR10880">
    <property type="entry name" value="MORTALITY FACTOR 4-LIKE PROTEIN"/>
    <property type="match status" value="1"/>
</dbReference>
<evidence type="ECO:0000256" key="2">
    <source>
        <dbReference type="ARBA" id="ARBA00022853"/>
    </source>
</evidence>
<feature type="region of interest" description="Disordered" evidence="6">
    <location>
        <begin position="1"/>
        <end position="44"/>
    </location>
</feature>
<feature type="domain" description="MRG" evidence="7">
    <location>
        <begin position="130"/>
        <end position="286"/>
    </location>
</feature>
<comment type="subcellular location">
    <subcellularLocation>
        <location evidence="1">Nucleus</location>
    </subcellularLocation>
</comment>
<sequence>MGSSNAGVTDDSATISDGSTTETDIDIRDSVDSLSSPDSSPFSEGEKVLAYHKLKIYEAKKREGGRFAFGVSTEKTGWDEWVGMDRLMKFTEDNVQKQQELNEKRNTEKITKSGRASQIKPRNSTVARGKKRKNDSVTKEKGSVPPEKLVNIHIPSTLKKQLVDDCEFITHLGKLVKLPRSPNVDEILSKYLAYRLKKDDTIADSVQEILNGLRCYFNKAMPVMLLYQSERQQYQEVIADDVSPSNVYGAEHLLRLFVKLPEMLYYANIEEETLKELQQKLLDFLKADCGHSENDGRHKDGERPPGELGSVLDSKREWQWSCEYMPWRCKSLSNVDRGTFLRFMQKNQSAFFLSAYQTPAGFDASSKKQGEMYLTIHRNRMIGVLVAKLYPRTRDDDFGQP</sequence>
<dbReference type="STRING" id="542762.A0A4V3WJA1"/>
<feature type="compositionally biased region" description="Polar residues" evidence="6">
    <location>
        <begin position="1"/>
        <end position="22"/>
    </location>
</feature>
<dbReference type="PROSITE" id="PS51640">
    <property type="entry name" value="MRG"/>
    <property type="match status" value="1"/>
</dbReference>
<keyword evidence="5" id="KW-0539">Nucleus</keyword>
<dbReference type="InterPro" id="IPR016197">
    <property type="entry name" value="Chromo-like_dom_sf"/>
</dbReference>
<dbReference type="GO" id="GO:1990841">
    <property type="term" value="F:promoter-specific chromatin binding"/>
    <property type="evidence" value="ECO:0007669"/>
    <property type="project" value="UniProtKB-ARBA"/>
</dbReference>
<dbReference type="GO" id="GO:0048586">
    <property type="term" value="P:regulation of long-day photoperiodism, flowering"/>
    <property type="evidence" value="ECO:0007669"/>
    <property type="project" value="UniProtKB-ARBA"/>
</dbReference>
<dbReference type="PANTHER" id="PTHR10880:SF44">
    <property type="entry name" value="PROTEIN MRG2"/>
    <property type="match status" value="1"/>
</dbReference>
<dbReference type="InterPro" id="IPR008676">
    <property type="entry name" value="MRG"/>
</dbReference>
<evidence type="ECO:0000256" key="5">
    <source>
        <dbReference type="ARBA" id="ARBA00023242"/>
    </source>
</evidence>
<keyword evidence="4" id="KW-0804">Transcription</keyword>
<keyword evidence="9" id="KW-1185">Reference proteome</keyword>
<proteinExistence type="predicted"/>
<dbReference type="GO" id="GO:0006325">
    <property type="term" value="P:chromatin organization"/>
    <property type="evidence" value="ECO:0007669"/>
    <property type="project" value="UniProtKB-KW"/>
</dbReference>
<protein>
    <recommendedName>
        <fullName evidence="7">MRG domain-containing protein</fullName>
    </recommendedName>
</protein>
<dbReference type="EMBL" id="SDRB02012985">
    <property type="protein sequence ID" value="THF96186.1"/>
    <property type="molecule type" value="Genomic_DNA"/>
</dbReference>
<dbReference type="Gene3D" id="1.10.274.30">
    <property type="entry name" value="MRG domain"/>
    <property type="match status" value="1"/>
</dbReference>
<dbReference type="Gene3D" id="2.30.30.140">
    <property type="match status" value="1"/>
</dbReference>
<dbReference type="AlphaFoldDB" id="A0A4V3WJA1"/>
<accession>A0A4V3WJA1</accession>
<dbReference type="Proteomes" id="UP000306102">
    <property type="component" value="Unassembled WGS sequence"/>
</dbReference>
<dbReference type="GO" id="GO:0006355">
    <property type="term" value="P:regulation of DNA-templated transcription"/>
    <property type="evidence" value="ECO:0007669"/>
    <property type="project" value="InterPro"/>
</dbReference>
<dbReference type="InterPro" id="IPR026541">
    <property type="entry name" value="MRG_dom"/>
</dbReference>
<feature type="compositionally biased region" description="Polar residues" evidence="6">
    <location>
        <begin position="114"/>
        <end position="126"/>
    </location>
</feature>
<organism evidence="8 9">
    <name type="scientific">Camellia sinensis var. sinensis</name>
    <name type="common">China tea</name>
    <dbReference type="NCBI Taxonomy" id="542762"/>
    <lineage>
        <taxon>Eukaryota</taxon>
        <taxon>Viridiplantae</taxon>
        <taxon>Streptophyta</taxon>
        <taxon>Embryophyta</taxon>
        <taxon>Tracheophyta</taxon>
        <taxon>Spermatophyta</taxon>
        <taxon>Magnoliopsida</taxon>
        <taxon>eudicotyledons</taxon>
        <taxon>Gunneridae</taxon>
        <taxon>Pentapetalae</taxon>
        <taxon>asterids</taxon>
        <taxon>Ericales</taxon>
        <taxon>Theaceae</taxon>
        <taxon>Camellia</taxon>
    </lineage>
</organism>
<feature type="region of interest" description="Disordered" evidence="6">
    <location>
        <begin position="98"/>
        <end position="144"/>
    </location>
</feature>
<evidence type="ECO:0000256" key="6">
    <source>
        <dbReference type="SAM" id="MobiDB-lite"/>
    </source>
</evidence>
<evidence type="ECO:0000313" key="8">
    <source>
        <dbReference type="EMBL" id="THF96186.1"/>
    </source>
</evidence>
<evidence type="ECO:0000259" key="7">
    <source>
        <dbReference type="Pfam" id="PF05712"/>
    </source>
</evidence>
<feature type="compositionally biased region" description="Low complexity" evidence="6">
    <location>
        <begin position="32"/>
        <end position="43"/>
    </location>
</feature>
<dbReference type="FunFam" id="1.10.274.30:FF:000005">
    <property type="entry name" value="Chromatin modification-related protein EAF3"/>
    <property type="match status" value="1"/>
</dbReference>
<evidence type="ECO:0000256" key="1">
    <source>
        <dbReference type="ARBA" id="ARBA00004123"/>
    </source>
</evidence>
<gene>
    <name evidence="8" type="ORF">TEA_000531</name>
</gene>